<keyword evidence="8 13" id="KW-0675">Receptor</keyword>
<dbReference type="PANTHER" id="PTHR18966">
    <property type="entry name" value="IONOTROPIC GLUTAMATE RECEPTOR"/>
    <property type="match status" value="1"/>
</dbReference>
<evidence type="ECO:0000256" key="7">
    <source>
        <dbReference type="ARBA" id="ARBA00023136"/>
    </source>
</evidence>
<evidence type="ECO:0000256" key="3">
    <source>
        <dbReference type="ARBA" id="ARBA00022448"/>
    </source>
</evidence>
<accession>A0A9Q0S6U0</accession>
<dbReference type="InterPro" id="IPR001320">
    <property type="entry name" value="Iontro_rcpt_C"/>
</dbReference>
<keyword evidence="7" id="KW-0472">Membrane</keyword>
<evidence type="ECO:0000256" key="9">
    <source>
        <dbReference type="ARBA" id="ARBA00023180"/>
    </source>
</evidence>
<dbReference type="GO" id="GO:0016020">
    <property type="term" value="C:membrane"/>
    <property type="evidence" value="ECO:0007669"/>
    <property type="project" value="UniProtKB-SubCell"/>
</dbReference>
<dbReference type="Proteomes" id="UP001151699">
    <property type="component" value="Chromosome A"/>
</dbReference>
<dbReference type="EMBL" id="WJQU01000001">
    <property type="protein sequence ID" value="KAJ6645490.1"/>
    <property type="molecule type" value="Genomic_DNA"/>
</dbReference>
<dbReference type="SUPFAM" id="SSF53850">
    <property type="entry name" value="Periplasmic binding protein-like II"/>
    <property type="match status" value="1"/>
</dbReference>
<dbReference type="Gene3D" id="3.40.190.10">
    <property type="entry name" value="Periplasmic binding protein-like II"/>
    <property type="match status" value="2"/>
</dbReference>
<name>A0A9Q0S6U0_9DIPT</name>
<dbReference type="GO" id="GO:0015276">
    <property type="term" value="F:ligand-gated monoatomic ion channel activity"/>
    <property type="evidence" value="ECO:0007669"/>
    <property type="project" value="InterPro"/>
</dbReference>
<dbReference type="CDD" id="cd13685">
    <property type="entry name" value="PBP2_iGluR_non_NMDA_like"/>
    <property type="match status" value="1"/>
</dbReference>
<comment type="subcellular location">
    <subcellularLocation>
        <location evidence="1">Membrane</location>
        <topology evidence="1">Multi-pass membrane protein</topology>
    </subcellularLocation>
</comment>
<dbReference type="OrthoDB" id="5984008at2759"/>
<evidence type="ECO:0000256" key="10">
    <source>
        <dbReference type="ARBA" id="ARBA00023286"/>
    </source>
</evidence>
<evidence type="ECO:0000256" key="2">
    <source>
        <dbReference type="ARBA" id="ARBA00008685"/>
    </source>
</evidence>
<evidence type="ECO:0000259" key="12">
    <source>
        <dbReference type="SMART" id="SM00079"/>
    </source>
</evidence>
<keyword evidence="14" id="KW-1185">Reference proteome</keyword>
<keyword evidence="10" id="KW-1071">Ligand-gated ion channel</keyword>
<evidence type="ECO:0000256" key="5">
    <source>
        <dbReference type="ARBA" id="ARBA00022989"/>
    </source>
</evidence>
<comment type="similarity">
    <text evidence="2">Belongs to the glutamate-gated ion channel (TC 1.A.10.1) family.</text>
</comment>
<evidence type="ECO:0000313" key="13">
    <source>
        <dbReference type="EMBL" id="KAJ6645490.1"/>
    </source>
</evidence>
<dbReference type="SMART" id="SM00079">
    <property type="entry name" value="PBPe"/>
    <property type="match status" value="1"/>
</dbReference>
<reference evidence="13" key="1">
    <citation type="submission" date="2022-07" db="EMBL/GenBank/DDBJ databases">
        <authorList>
            <person name="Trinca V."/>
            <person name="Uliana J.V.C."/>
            <person name="Torres T.T."/>
            <person name="Ward R.J."/>
            <person name="Monesi N."/>
        </authorList>
    </citation>
    <scope>NUCLEOTIDE SEQUENCE</scope>
    <source>
        <strain evidence="13">HSMRA1968</strain>
        <tissue evidence="13">Whole embryos</tissue>
    </source>
</reference>
<protein>
    <submittedName>
        <fullName evidence="13">Glutamate receptor ionotropic, kainate 1</fullName>
    </submittedName>
</protein>
<keyword evidence="3" id="KW-0813">Transport</keyword>
<comment type="caution">
    <text evidence="13">The sequence shown here is derived from an EMBL/GenBank/DDBJ whole genome shotgun (WGS) entry which is preliminary data.</text>
</comment>
<evidence type="ECO:0000256" key="6">
    <source>
        <dbReference type="ARBA" id="ARBA00023065"/>
    </source>
</evidence>
<dbReference type="FunFam" id="3.40.190.10:FF:000210">
    <property type="entry name" value="Glutamate receptor ionotropic, kainate 1"/>
    <property type="match status" value="1"/>
</dbReference>
<dbReference type="InterPro" id="IPR015683">
    <property type="entry name" value="Ionotropic_Glu_rcpt"/>
</dbReference>
<keyword evidence="5" id="KW-1133">Transmembrane helix</keyword>
<proteinExistence type="inferred from homology"/>
<evidence type="ECO:0000313" key="14">
    <source>
        <dbReference type="Proteomes" id="UP001151699"/>
    </source>
</evidence>
<evidence type="ECO:0000256" key="4">
    <source>
        <dbReference type="ARBA" id="ARBA00022692"/>
    </source>
</evidence>
<dbReference type="Pfam" id="PF10613">
    <property type="entry name" value="Lig_chan-Glu_bd"/>
    <property type="match status" value="1"/>
</dbReference>
<dbReference type="AlphaFoldDB" id="A0A9Q0S6U0"/>
<feature type="domain" description="Ionotropic glutamate receptor C-terminal" evidence="12">
    <location>
        <begin position="1"/>
        <end position="218"/>
    </location>
</feature>
<organism evidence="13 14">
    <name type="scientific">Pseudolycoriella hygida</name>
    <dbReference type="NCBI Taxonomy" id="35572"/>
    <lineage>
        <taxon>Eukaryota</taxon>
        <taxon>Metazoa</taxon>
        <taxon>Ecdysozoa</taxon>
        <taxon>Arthropoda</taxon>
        <taxon>Hexapoda</taxon>
        <taxon>Insecta</taxon>
        <taxon>Pterygota</taxon>
        <taxon>Neoptera</taxon>
        <taxon>Endopterygota</taxon>
        <taxon>Diptera</taxon>
        <taxon>Nematocera</taxon>
        <taxon>Sciaroidea</taxon>
        <taxon>Sciaridae</taxon>
        <taxon>Pseudolycoriella</taxon>
    </lineage>
</organism>
<gene>
    <name evidence="13" type="primary">GRIK1_3</name>
    <name evidence="13" type="ORF">Bhyg_00696</name>
</gene>
<evidence type="ECO:0000256" key="1">
    <source>
        <dbReference type="ARBA" id="ARBA00004141"/>
    </source>
</evidence>
<keyword evidence="6" id="KW-0406">Ion transport</keyword>
<sequence>MDFNFELTLSADGFYGFLDKNGQWNGMIGDLVSDRAHIAAAPLTITAVRERVVDFTQPFMTLGIAVMHKKSGIEGGNGNVKDFKSVEELVSQNRVDYGCNYGSATQQFFVNSENQLHKTMLSHMSSNDGKSYVRDSREGMERVMKGDYAFMTESTAIEYAIARECDLYQIGGLLNNKGFGFAVKKQDKGHLRTALSSAILELQERGVLEKLKAKYWQAEQDC</sequence>
<keyword evidence="9" id="KW-0325">Glycoprotein</keyword>
<keyword evidence="11" id="KW-0407">Ion channel</keyword>
<keyword evidence="4" id="KW-0812">Transmembrane</keyword>
<evidence type="ECO:0000256" key="11">
    <source>
        <dbReference type="ARBA" id="ARBA00023303"/>
    </source>
</evidence>
<evidence type="ECO:0000256" key="8">
    <source>
        <dbReference type="ARBA" id="ARBA00023170"/>
    </source>
</evidence>
<dbReference type="InterPro" id="IPR019594">
    <property type="entry name" value="Glu/Gly-bd"/>
</dbReference>